<dbReference type="EMBL" id="UYRU01079813">
    <property type="protein sequence ID" value="VDN30478.1"/>
    <property type="molecule type" value="Genomic_DNA"/>
</dbReference>
<feature type="compositionally biased region" description="Basic and acidic residues" evidence="1">
    <location>
        <begin position="16"/>
        <end position="43"/>
    </location>
</feature>
<sequence length="122" mass="14036">MAACAGQEENWAQKGGEQRPQHWDQEKSRRQLRRHPDWRMDGHRPVTKLARRLLQLQWPFLAYQPSSASHNKPVVAPEAQTHGQSIKSIALKPFSHGFVVMPECSYTNVTRFRSETSKITST</sequence>
<dbReference type="AlphaFoldDB" id="A0A3P7N5C5"/>
<name>A0A3P7N5C5_DIBLA</name>
<accession>A0A3P7N5C5</accession>
<organism evidence="2 3">
    <name type="scientific">Dibothriocephalus latus</name>
    <name type="common">Fish tapeworm</name>
    <name type="synonym">Diphyllobothrium latum</name>
    <dbReference type="NCBI Taxonomy" id="60516"/>
    <lineage>
        <taxon>Eukaryota</taxon>
        <taxon>Metazoa</taxon>
        <taxon>Spiralia</taxon>
        <taxon>Lophotrochozoa</taxon>
        <taxon>Platyhelminthes</taxon>
        <taxon>Cestoda</taxon>
        <taxon>Eucestoda</taxon>
        <taxon>Diphyllobothriidea</taxon>
        <taxon>Diphyllobothriidae</taxon>
        <taxon>Dibothriocephalus</taxon>
    </lineage>
</organism>
<keyword evidence="3" id="KW-1185">Reference proteome</keyword>
<protein>
    <submittedName>
        <fullName evidence="2">Uncharacterized protein</fullName>
    </submittedName>
</protein>
<dbReference type="Proteomes" id="UP000281553">
    <property type="component" value="Unassembled WGS sequence"/>
</dbReference>
<proteinExistence type="predicted"/>
<evidence type="ECO:0000313" key="2">
    <source>
        <dbReference type="EMBL" id="VDN30478.1"/>
    </source>
</evidence>
<evidence type="ECO:0000256" key="1">
    <source>
        <dbReference type="SAM" id="MobiDB-lite"/>
    </source>
</evidence>
<gene>
    <name evidence="2" type="ORF">DILT_LOCUS15544</name>
</gene>
<feature type="region of interest" description="Disordered" evidence="1">
    <location>
        <begin position="1"/>
        <end position="43"/>
    </location>
</feature>
<evidence type="ECO:0000313" key="3">
    <source>
        <dbReference type="Proteomes" id="UP000281553"/>
    </source>
</evidence>
<reference evidence="2 3" key="1">
    <citation type="submission" date="2018-11" db="EMBL/GenBank/DDBJ databases">
        <authorList>
            <consortium name="Pathogen Informatics"/>
        </authorList>
    </citation>
    <scope>NUCLEOTIDE SEQUENCE [LARGE SCALE GENOMIC DNA]</scope>
</reference>